<dbReference type="EMBL" id="CAJOBA010006709">
    <property type="protein sequence ID" value="CAF3780700.1"/>
    <property type="molecule type" value="Genomic_DNA"/>
</dbReference>
<reference evidence="1" key="1">
    <citation type="submission" date="2021-02" db="EMBL/GenBank/DDBJ databases">
        <authorList>
            <person name="Nowell W R."/>
        </authorList>
    </citation>
    <scope>NUCLEOTIDE SEQUENCE</scope>
</reference>
<comment type="caution">
    <text evidence="1">The sequence shown here is derived from an EMBL/GenBank/DDBJ whole genome shotgun (WGS) entry which is preliminary data.</text>
</comment>
<evidence type="ECO:0000313" key="2">
    <source>
        <dbReference type="EMBL" id="CAF1011717.1"/>
    </source>
</evidence>
<proteinExistence type="predicted"/>
<dbReference type="EMBL" id="CAJNOK010006699">
    <property type="protein sequence ID" value="CAF1011717.1"/>
    <property type="molecule type" value="Genomic_DNA"/>
</dbReference>
<protein>
    <submittedName>
        <fullName evidence="1">Uncharacterized protein</fullName>
    </submittedName>
</protein>
<dbReference type="OrthoDB" id="10049332at2759"/>
<organism evidence="1 5">
    <name type="scientific">Didymodactylos carnosus</name>
    <dbReference type="NCBI Taxonomy" id="1234261"/>
    <lineage>
        <taxon>Eukaryota</taxon>
        <taxon>Metazoa</taxon>
        <taxon>Spiralia</taxon>
        <taxon>Gnathifera</taxon>
        <taxon>Rotifera</taxon>
        <taxon>Eurotatoria</taxon>
        <taxon>Bdelloidea</taxon>
        <taxon>Philodinida</taxon>
        <taxon>Philodinidae</taxon>
        <taxon>Didymodactylos</taxon>
    </lineage>
</organism>
<dbReference type="Proteomes" id="UP000681722">
    <property type="component" value="Unassembled WGS sequence"/>
</dbReference>
<dbReference type="Proteomes" id="UP000663829">
    <property type="component" value="Unassembled WGS sequence"/>
</dbReference>
<dbReference type="AlphaFoldDB" id="A0A814HJG7"/>
<evidence type="ECO:0000313" key="5">
    <source>
        <dbReference type="Proteomes" id="UP000663829"/>
    </source>
</evidence>
<evidence type="ECO:0000313" key="4">
    <source>
        <dbReference type="EMBL" id="CAF3782298.1"/>
    </source>
</evidence>
<gene>
    <name evidence="1" type="ORF">GPM918_LOCUS14266</name>
    <name evidence="2" type="ORF">OVA965_LOCUS15076</name>
    <name evidence="4" type="ORF">SRO942_LOCUS14266</name>
    <name evidence="3" type="ORF">TMI583_LOCUS15084</name>
</gene>
<dbReference type="Proteomes" id="UP000677228">
    <property type="component" value="Unassembled WGS sequence"/>
</dbReference>
<dbReference type="EMBL" id="CAJOBC010003409">
    <property type="protein sequence ID" value="CAF3782298.1"/>
    <property type="molecule type" value="Genomic_DNA"/>
</dbReference>
<keyword evidence="5" id="KW-1185">Reference proteome</keyword>
<dbReference type="Proteomes" id="UP000682733">
    <property type="component" value="Unassembled WGS sequence"/>
</dbReference>
<evidence type="ECO:0000313" key="3">
    <source>
        <dbReference type="EMBL" id="CAF3780700.1"/>
    </source>
</evidence>
<accession>A0A814HJG7</accession>
<sequence>MTLRTSTHNDTEKSKTRYIDSKGTLLTLRPAPVETIFPHHLVDKRFLGSDGFIDLDKMFLEIAGAFRHEVDANRSFHQQHLSNSSPHEMSDKVDDVPREQTKVYDYSDPQILKKVFNRRPKEILTPDQIANLTSVTVGNRPSTIDQSQQKMAWIDDYRNVRCNVPWIPISPLPYHHKNPFISGEDRLQTPKPTFWLKSPMYTRQLSPYHFYQTPPDTVQQQTPVSILQRLEDAAARQQQNSCDIYHSARQNDHACLRDTSICYTPSSPVLDQQCFQSVSDMESSNAYNWLFTEQSTPLASKDLTKLVNDHVQQMFSTPSYPKIDSGDDDVNDHSCTIACEQSPLSQKQKRSQDVIRSSSDELCSLTNTTDNEFSNMSEMWHKISNTKVSEENDEQSIENCKEVYDLIQFRTQEVDAIPSQNILQCLKSRHLSQRHEMLKPVSSTSSEDQSSIKSVLQNMILEQLKTMRSQQNFGEENPSSEKSIGNQRLSVSSLFRNHDNILAENYDYHDSPLDRWFSRDTYSSDLPQMPIPVLDQSVVNAADLEQCDQK</sequence>
<evidence type="ECO:0000313" key="1">
    <source>
        <dbReference type="EMBL" id="CAF1011008.1"/>
    </source>
</evidence>
<dbReference type="EMBL" id="CAJNOQ010003409">
    <property type="protein sequence ID" value="CAF1011008.1"/>
    <property type="molecule type" value="Genomic_DNA"/>
</dbReference>
<name>A0A814HJG7_9BILA</name>